<sequence length="293" mass="32853">MEFIFTAHFLTVSIDQKYHEDEEMLKIVRLKLTVLVVTLILINPLNAAPRVVVSLPELHSLVAALMQGTAEPILLFQSESDMAGDLDPFQTSGLLSADLVIWVGSGLEKSVGYALDKFPPIADHFLTLSNTLPLLLKRGYEEIGDQRQISRDLHFWSDPRITIMAVKQITPLLVRIDPDNTERYLDNEIALLKRIKKVEQEISKQLAPIGAVSSKIANTFDPYFIHRFIREIKPDGSSNEGLQKVSNHPLKTCRQGEITSPFPRPGSLFSDPAHPCQTSRPVCQFTSQDQKQG</sequence>
<feature type="compositionally biased region" description="Polar residues" evidence="6">
    <location>
        <begin position="236"/>
        <end position="246"/>
    </location>
</feature>
<keyword evidence="3" id="KW-0813">Transport</keyword>
<evidence type="ECO:0000256" key="6">
    <source>
        <dbReference type="SAM" id="MobiDB-lite"/>
    </source>
</evidence>
<dbReference type="Pfam" id="PF01297">
    <property type="entry name" value="ZnuA"/>
    <property type="match status" value="1"/>
</dbReference>
<dbReference type="PANTHER" id="PTHR42953:SF3">
    <property type="entry name" value="HIGH-AFFINITY ZINC UPTAKE SYSTEM PROTEIN ZNUA"/>
    <property type="match status" value="1"/>
</dbReference>
<keyword evidence="5" id="KW-0406">Ion transport</keyword>
<dbReference type="InterPro" id="IPR050492">
    <property type="entry name" value="Bact_metal-bind_prot9"/>
</dbReference>
<dbReference type="OrthoDB" id="9793396at2"/>
<keyword evidence="8" id="KW-1185">Reference proteome</keyword>
<reference evidence="7 8" key="1">
    <citation type="submission" date="2016-06" db="EMBL/GenBank/DDBJ databases">
        <title>Genome sequence of endosymbiont of Candidatus Endolucinida thiodiazotropha.</title>
        <authorList>
            <person name="Poehlein A."/>
            <person name="Koenig S."/>
            <person name="Heiden S.E."/>
            <person name="Thuermer A."/>
            <person name="Voget S."/>
            <person name="Daniel R."/>
            <person name="Markert S."/>
            <person name="Gros O."/>
            <person name="Schweder T."/>
        </authorList>
    </citation>
    <scope>NUCLEOTIDE SEQUENCE [LARGE SCALE GENOMIC DNA]</scope>
    <source>
        <strain evidence="7 8">COS</strain>
    </source>
</reference>
<keyword evidence="5" id="KW-0864">Zinc transport</keyword>
<gene>
    <name evidence="7" type="ORF">CODIS_25220</name>
</gene>
<dbReference type="InterPro" id="IPR006127">
    <property type="entry name" value="ZnuA-like"/>
</dbReference>
<dbReference type="RefSeq" id="WP_069125361.1">
    <property type="nucleotide sequence ID" value="NZ_MARB01000013.1"/>
</dbReference>
<evidence type="ECO:0000256" key="2">
    <source>
        <dbReference type="ARBA" id="ARBA00015915"/>
    </source>
</evidence>
<protein>
    <recommendedName>
        <fullName evidence="2">High-affinity zinc uptake system protein ZnuA</fullName>
    </recommendedName>
</protein>
<evidence type="ECO:0000313" key="8">
    <source>
        <dbReference type="Proteomes" id="UP000094769"/>
    </source>
</evidence>
<evidence type="ECO:0000256" key="5">
    <source>
        <dbReference type="ARBA" id="ARBA00022906"/>
    </source>
</evidence>
<evidence type="ECO:0000313" key="7">
    <source>
        <dbReference type="EMBL" id="ODJ87270.1"/>
    </source>
</evidence>
<comment type="caution">
    <text evidence="7">The sequence shown here is derived from an EMBL/GenBank/DDBJ whole genome shotgun (WGS) entry which is preliminary data.</text>
</comment>
<dbReference type="EMBL" id="MARB01000013">
    <property type="protein sequence ID" value="ODJ87270.1"/>
    <property type="molecule type" value="Genomic_DNA"/>
</dbReference>
<evidence type="ECO:0000256" key="1">
    <source>
        <dbReference type="ARBA" id="ARBA00011028"/>
    </source>
</evidence>
<keyword evidence="4" id="KW-0732">Signal</keyword>
<feature type="compositionally biased region" description="Polar residues" evidence="6">
    <location>
        <begin position="276"/>
        <end position="293"/>
    </location>
</feature>
<dbReference type="GO" id="GO:0006829">
    <property type="term" value="P:zinc ion transport"/>
    <property type="evidence" value="ECO:0007669"/>
    <property type="project" value="UniProtKB-KW"/>
</dbReference>
<name>A0A7Z0VKJ3_9GAMM</name>
<organism evidence="7 8">
    <name type="scientific">Candidatus Thiodiazotropha endolucinida</name>
    <dbReference type="NCBI Taxonomy" id="1655433"/>
    <lineage>
        <taxon>Bacteria</taxon>
        <taxon>Pseudomonadati</taxon>
        <taxon>Pseudomonadota</taxon>
        <taxon>Gammaproteobacteria</taxon>
        <taxon>Chromatiales</taxon>
        <taxon>Sedimenticolaceae</taxon>
        <taxon>Candidatus Thiodiazotropha</taxon>
    </lineage>
</organism>
<keyword evidence="5" id="KW-0862">Zinc</keyword>
<accession>A0A7Z0VKJ3</accession>
<dbReference type="PANTHER" id="PTHR42953">
    <property type="entry name" value="HIGH-AFFINITY ZINC UPTAKE SYSTEM PROTEIN ZNUA-RELATED"/>
    <property type="match status" value="1"/>
</dbReference>
<dbReference type="Proteomes" id="UP000094769">
    <property type="component" value="Unassembled WGS sequence"/>
</dbReference>
<evidence type="ECO:0000256" key="4">
    <source>
        <dbReference type="ARBA" id="ARBA00022729"/>
    </source>
</evidence>
<dbReference type="SUPFAM" id="SSF53807">
    <property type="entry name" value="Helical backbone' metal receptor"/>
    <property type="match status" value="1"/>
</dbReference>
<proteinExistence type="inferred from homology"/>
<dbReference type="GO" id="GO:0046872">
    <property type="term" value="F:metal ion binding"/>
    <property type="evidence" value="ECO:0007669"/>
    <property type="project" value="InterPro"/>
</dbReference>
<feature type="region of interest" description="Disordered" evidence="6">
    <location>
        <begin position="236"/>
        <end position="293"/>
    </location>
</feature>
<dbReference type="Gene3D" id="3.40.50.1980">
    <property type="entry name" value="Nitrogenase molybdenum iron protein domain"/>
    <property type="match status" value="1"/>
</dbReference>
<comment type="similarity">
    <text evidence="1">Belongs to the bacterial solute-binding protein 9 family.</text>
</comment>
<evidence type="ECO:0000256" key="3">
    <source>
        <dbReference type="ARBA" id="ARBA00022448"/>
    </source>
</evidence>
<dbReference type="AlphaFoldDB" id="A0A7Z0VKJ3"/>